<feature type="region of interest" description="Disordered" evidence="1">
    <location>
        <begin position="1"/>
        <end position="20"/>
    </location>
</feature>
<keyword evidence="3" id="KW-1185">Reference proteome</keyword>
<gene>
    <name evidence="2" type="ORF">EKO27_g4677</name>
</gene>
<protein>
    <submittedName>
        <fullName evidence="2">Uncharacterized protein</fullName>
    </submittedName>
</protein>
<name>A0A439D7Q6_9PEZI</name>
<proteinExistence type="predicted"/>
<comment type="caution">
    <text evidence="2">The sequence shown here is derived from an EMBL/GenBank/DDBJ whole genome shotgun (WGS) entry which is preliminary data.</text>
</comment>
<evidence type="ECO:0000256" key="1">
    <source>
        <dbReference type="SAM" id="MobiDB-lite"/>
    </source>
</evidence>
<reference evidence="2 3" key="1">
    <citation type="submission" date="2018-12" db="EMBL/GenBank/DDBJ databases">
        <title>Draft genome sequence of Xylaria grammica IHI A82.</title>
        <authorList>
            <person name="Buettner E."/>
            <person name="Kellner H."/>
        </authorList>
    </citation>
    <scope>NUCLEOTIDE SEQUENCE [LARGE SCALE GENOMIC DNA]</scope>
    <source>
        <strain evidence="2 3">IHI A82</strain>
    </source>
</reference>
<feature type="compositionally biased region" description="Basic and acidic residues" evidence="1">
    <location>
        <begin position="39"/>
        <end position="61"/>
    </location>
</feature>
<dbReference type="AlphaFoldDB" id="A0A439D7Q6"/>
<sequence>MTTSYSASRRNSTATEMTLTESNADFAGKTKGHMDKVKHFDDDDKTLSDLALDKTPSDRSKTKLSKAMTQLKSKLGAKEEKSMPKKKSPIPPNYYPTNLQTFEALAAASRM</sequence>
<accession>A0A439D7Q6</accession>
<organism evidence="2 3">
    <name type="scientific">Xylaria grammica</name>
    <dbReference type="NCBI Taxonomy" id="363999"/>
    <lineage>
        <taxon>Eukaryota</taxon>
        <taxon>Fungi</taxon>
        <taxon>Dikarya</taxon>
        <taxon>Ascomycota</taxon>
        <taxon>Pezizomycotina</taxon>
        <taxon>Sordariomycetes</taxon>
        <taxon>Xylariomycetidae</taxon>
        <taxon>Xylariales</taxon>
        <taxon>Xylariaceae</taxon>
        <taxon>Xylaria</taxon>
    </lineage>
</organism>
<feature type="region of interest" description="Disordered" evidence="1">
    <location>
        <begin position="39"/>
        <end position="95"/>
    </location>
</feature>
<dbReference type="Proteomes" id="UP000286045">
    <property type="component" value="Unassembled WGS sequence"/>
</dbReference>
<dbReference type="EMBL" id="RYZI01000114">
    <property type="protein sequence ID" value="RWA10437.1"/>
    <property type="molecule type" value="Genomic_DNA"/>
</dbReference>
<evidence type="ECO:0000313" key="2">
    <source>
        <dbReference type="EMBL" id="RWA10437.1"/>
    </source>
</evidence>
<evidence type="ECO:0000313" key="3">
    <source>
        <dbReference type="Proteomes" id="UP000286045"/>
    </source>
</evidence>